<dbReference type="InterPro" id="IPR018724">
    <property type="entry name" value="2OG-Fe_dioxygenase"/>
</dbReference>
<dbReference type="Proteomes" id="UP001501116">
    <property type="component" value="Unassembled WGS sequence"/>
</dbReference>
<name>A0ABP5DKY9_9PSEU</name>
<reference evidence="2" key="1">
    <citation type="journal article" date="2019" name="Int. J. Syst. Evol. Microbiol.">
        <title>The Global Catalogue of Microorganisms (GCM) 10K type strain sequencing project: providing services to taxonomists for standard genome sequencing and annotation.</title>
        <authorList>
            <consortium name="The Broad Institute Genomics Platform"/>
            <consortium name="The Broad Institute Genome Sequencing Center for Infectious Disease"/>
            <person name="Wu L."/>
            <person name="Ma J."/>
        </authorList>
    </citation>
    <scope>NUCLEOTIDE SEQUENCE [LARGE SCALE GENOMIC DNA]</scope>
    <source>
        <strain evidence="2">JCM 14545</strain>
    </source>
</reference>
<dbReference type="GO" id="GO:0051213">
    <property type="term" value="F:dioxygenase activity"/>
    <property type="evidence" value="ECO:0007669"/>
    <property type="project" value="UniProtKB-KW"/>
</dbReference>
<dbReference type="RefSeq" id="WP_344428723.1">
    <property type="nucleotide sequence ID" value="NZ_BAAANN010000036.1"/>
</dbReference>
<keyword evidence="1" id="KW-0560">Oxidoreductase</keyword>
<accession>A0ABP5DKY9</accession>
<comment type="caution">
    <text evidence="1">The sequence shown here is derived from an EMBL/GenBank/DDBJ whole genome shotgun (WGS) entry which is preliminary data.</text>
</comment>
<proteinExistence type="predicted"/>
<evidence type="ECO:0000313" key="1">
    <source>
        <dbReference type="EMBL" id="GAA1982113.1"/>
    </source>
</evidence>
<keyword evidence="2" id="KW-1185">Reference proteome</keyword>
<protein>
    <submittedName>
        <fullName evidence="1">2OG-Fe dioxygenase family protein</fullName>
    </submittedName>
</protein>
<gene>
    <name evidence="1" type="ORF">GCM10009754_68750</name>
</gene>
<evidence type="ECO:0000313" key="2">
    <source>
        <dbReference type="Proteomes" id="UP001501116"/>
    </source>
</evidence>
<dbReference type="EMBL" id="BAAANN010000036">
    <property type="protein sequence ID" value="GAA1982113.1"/>
    <property type="molecule type" value="Genomic_DNA"/>
</dbReference>
<keyword evidence="1" id="KW-0223">Dioxygenase</keyword>
<organism evidence="1 2">
    <name type="scientific">Amycolatopsis minnesotensis</name>
    <dbReference type="NCBI Taxonomy" id="337894"/>
    <lineage>
        <taxon>Bacteria</taxon>
        <taxon>Bacillati</taxon>
        <taxon>Actinomycetota</taxon>
        <taxon>Actinomycetes</taxon>
        <taxon>Pseudonocardiales</taxon>
        <taxon>Pseudonocardiaceae</taxon>
        <taxon>Amycolatopsis</taxon>
    </lineage>
</organism>
<dbReference type="Gene3D" id="2.60.120.620">
    <property type="entry name" value="q2cbj1_9rhob like domain"/>
    <property type="match status" value="1"/>
</dbReference>
<dbReference type="Pfam" id="PF10014">
    <property type="entry name" value="2OG-Fe_Oxy_2"/>
    <property type="match status" value="1"/>
</dbReference>
<sequence length="263" mass="28689">MHSTAILSGLQQLGYERYDLAAQLGVSALDEGFHTLALEFDNLPVDPYAESSGRFRRFGRGVLLPWSGEFDWMPETAADASSDAVNRYQQGTHNPEYADQVRQLPSLTEAIKNSSLLAELIRFDFARTSWHDEDRCWPIHVGVHLIKLSVAGPGARAAATPDMLHQDGEPYTFAHLIYRCNASGGENVIAAAQCAGKSPDDVPEDSVLARFTLSRPLDSYGVKDDMVSHYVAPVTAGPGPGPSERAILLIDFTPMTQRPHAGP</sequence>